<organism evidence="6 7">
    <name type="scientific">Coccomyxa subellipsoidea</name>
    <dbReference type="NCBI Taxonomy" id="248742"/>
    <lineage>
        <taxon>Eukaryota</taxon>
        <taxon>Viridiplantae</taxon>
        <taxon>Chlorophyta</taxon>
        <taxon>core chlorophytes</taxon>
        <taxon>Trebouxiophyceae</taxon>
        <taxon>Trebouxiophyceae incertae sedis</taxon>
        <taxon>Coccomyxaceae</taxon>
        <taxon>Coccomyxa</taxon>
    </lineage>
</organism>
<accession>A0ABR2YVA6</accession>
<evidence type="ECO:0000256" key="4">
    <source>
        <dbReference type="ARBA" id="ARBA00023098"/>
    </source>
</evidence>
<feature type="compositionally biased region" description="Low complexity" evidence="5">
    <location>
        <begin position="450"/>
        <end position="460"/>
    </location>
</feature>
<evidence type="ECO:0000256" key="2">
    <source>
        <dbReference type="ARBA" id="ARBA00022801"/>
    </source>
</evidence>
<dbReference type="Gene3D" id="3.40.50.1820">
    <property type="entry name" value="alpha/beta hydrolase"/>
    <property type="match status" value="1"/>
</dbReference>
<proteinExistence type="predicted"/>
<evidence type="ECO:0000256" key="3">
    <source>
        <dbReference type="ARBA" id="ARBA00022963"/>
    </source>
</evidence>
<feature type="compositionally biased region" description="Polar residues" evidence="5">
    <location>
        <begin position="502"/>
        <end position="521"/>
    </location>
</feature>
<name>A0ABR2YVA6_9CHLO</name>
<feature type="region of interest" description="Disordered" evidence="5">
    <location>
        <begin position="435"/>
        <end position="460"/>
    </location>
</feature>
<sequence>MSYIPSGPFPVGVCDIEFFNKNLANDNNNGISPRSHLVGRIFYPTNVEALKQKKYQKPCWLPSWTYARGYGAFLTAWGGTSWLKSLLKPVIVGISYSLGHRSLIDNLMHAPILEGQEPFPVVIFSHGIGGTRNAYSGICSDLTSAGFVVLAVEHADGTAATVQLAGKQGARFYGGWLSEEERLAQTRYRMGEVGTAYDLLRALQRREMTEGLRLSSGLDPVAFLGGRLDLDKVSLMGHSYGGATVTALTAEDGRFRAGVALDPWWGALPEDSAALNGWQTDAPLLVMGSHTWNTPNDKGRLFCDGVRQQRVFKAAASRAGAMHLVIEGSSHDTFNDAVMLVALRFRSAINYARSFKKHKSIAELDASLALPLVSNAALAFLRRHLALAPGQIRPLDEAMRANSERLTSAEARLAAEASSKGKAGGSADAVALEAHGESPAPAQEPQHMQGAEGSTARGASAEAAGSLAAAAYLRLEGSADEAGAAAQSGQGGGELGMRSGVGTATVQPTAPSQQAPQNTAEATPPDSEVGALEQVCKGHIWKLDVYGL</sequence>
<comment type="caution">
    <text evidence="6">The sequence shown here is derived from an EMBL/GenBank/DDBJ whole genome shotgun (WGS) entry which is preliminary data.</text>
</comment>
<protein>
    <recommendedName>
        <fullName evidence="1">1-alkyl-2-acetylglycerophosphocholine esterase</fullName>
        <ecNumber evidence="1">3.1.1.47</ecNumber>
    </recommendedName>
</protein>
<keyword evidence="4" id="KW-0443">Lipid metabolism</keyword>
<keyword evidence="2" id="KW-0378">Hydrolase</keyword>
<evidence type="ECO:0000256" key="1">
    <source>
        <dbReference type="ARBA" id="ARBA00013201"/>
    </source>
</evidence>
<dbReference type="EC" id="3.1.1.47" evidence="1"/>
<dbReference type="Pfam" id="PF03403">
    <property type="entry name" value="PAF-AH_p_II"/>
    <property type="match status" value="1"/>
</dbReference>
<evidence type="ECO:0000256" key="5">
    <source>
        <dbReference type="SAM" id="MobiDB-lite"/>
    </source>
</evidence>
<evidence type="ECO:0000313" key="6">
    <source>
        <dbReference type="EMBL" id="KAK9915616.1"/>
    </source>
</evidence>
<dbReference type="PANTHER" id="PTHR10272:SF0">
    <property type="entry name" value="PLATELET-ACTIVATING FACTOR ACETYLHYDROLASE"/>
    <property type="match status" value="1"/>
</dbReference>
<dbReference type="EMBL" id="JALJOT010000004">
    <property type="protein sequence ID" value="KAK9915616.1"/>
    <property type="molecule type" value="Genomic_DNA"/>
</dbReference>
<dbReference type="SUPFAM" id="SSF53474">
    <property type="entry name" value="alpha/beta-Hydrolases"/>
    <property type="match status" value="1"/>
</dbReference>
<gene>
    <name evidence="6" type="ORF">WJX75_001580</name>
</gene>
<keyword evidence="3" id="KW-0442">Lipid degradation</keyword>
<dbReference type="PANTHER" id="PTHR10272">
    <property type="entry name" value="PLATELET-ACTIVATING FACTOR ACETYLHYDROLASE"/>
    <property type="match status" value="1"/>
</dbReference>
<dbReference type="InterPro" id="IPR029058">
    <property type="entry name" value="AB_hydrolase_fold"/>
</dbReference>
<evidence type="ECO:0000313" key="7">
    <source>
        <dbReference type="Proteomes" id="UP001491310"/>
    </source>
</evidence>
<feature type="region of interest" description="Disordered" evidence="5">
    <location>
        <begin position="483"/>
        <end position="529"/>
    </location>
</feature>
<keyword evidence="7" id="KW-1185">Reference proteome</keyword>
<dbReference type="Proteomes" id="UP001491310">
    <property type="component" value="Unassembled WGS sequence"/>
</dbReference>
<reference evidence="6 7" key="1">
    <citation type="journal article" date="2024" name="Nat. Commun.">
        <title>Phylogenomics reveals the evolutionary origins of lichenization in chlorophyte algae.</title>
        <authorList>
            <person name="Puginier C."/>
            <person name="Libourel C."/>
            <person name="Otte J."/>
            <person name="Skaloud P."/>
            <person name="Haon M."/>
            <person name="Grisel S."/>
            <person name="Petersen M."/>
            <person name="Berrin J.G."/>
            <person name="Delaux P.M."/>
            <person name="Dal Grande F."/>
            <person name="Keller J."/>
        </authorList>
    </citation>
    <scope>NUCLEOTIDE SEQUENCE [LARGE SCALE GENOMIC DNA]</scope>
    <source>
        <strain evidence="6 7">SAG 216-7</strain>
    </source>
</reference>